<dbReference type="InterPro" id="IPR052718">
    <property type="entry name" value="NmrA-type_oxidoreductase"/>
</dbReference>
<evidence type="ECO:0000313" key="2">
    <source>
        <dbReference type="EMBL" id="PRY27108.1"/>
    </source>
</evidence>
<protein>
    <submittedName>
        <fullName evidence="2">NAD(P)H dehydrogenase (Quinone)</fullName>
    </submittedName>
</protein>
<evidence type="ECO:0000259" key="1">
    <source>
        <dbReference type="Pfam" id="PF05368"/>
    </source>
</evidence>
<dbReference type="Gene3D" id="3.40.50.720">
    <property type="entry name" value="NAD(P)-binding Rossmann-like Domain"/>
    <property type="match status" value="1"/>
</dbReference>
<evidence type="ECO:0000313" key="3">
    <source>
        <dbReference type="Proteomes" id="UP000239209"/>
    </source>
</evidence>
<name>A0A2T0S0Z9_9ACTN</name>
<dbReference type="PANTHER" id="PTHR47129:SF1">
    <property type="entry name" value="NMRA-LIKE DOMAIN-CONTAINING PROTEIN"/>
    <property type="match status" value="1"/>
</dbReference>
<dbReference type="InterPro" id="IPR008030">
    <property type="entry name" value="NmrA-like"/>
</dbReference>
<dbReference type="PANTHER" id="PTHR47129">
    <property type="entry name" value="QUINONE OXIDOREDUCTASE 2"/>
    <property type="match status" value="1"/>
</dbReference>
<comment type="caution">
    <text evidence="2">The sequence shown here is derived from an EMBL/GenBank/DDBJ whole genome shotgun (WGS) entry which is preliminary data.</text>
</comment>
<dbReference type="OrthoDB" id="5510591at2"/>
<dbReference type="InterPro" id="IPR036291">
    <property type="entry name" value="NAD(P)-bd_dom_sf"/>
</dbReference>
<dbReference type="SUPFAM" id="SSF51735">
    <property type="entry name" value="NAD(P)-binding Rossmann-fold domains"/>
    <property type="match status" value="1"/>
</dbReference>
<dbReference type="Pfam" id="PF05368">
    <property type="entry name" value="NmrA"/>
    <property type="match status" value="1"/>
</dbReference>
<gene>
    <name evidence="2" type="ORF">CLV70_11171</name>
</gene>
<dbReference type="Proteomes" id="UP000239209">
    <property type="component" value="Unassembled WGS sequence"/>
</dbReference>
<dbReference type="EMBL" id="PVZG01000011">
    <property type="protein sequence ID" value="PRY27108.1"/>
    <property type="molecule type" value="Genomic_DNA"/>
</dbReference>
<organism evidence="2 3">
    <name type="scientific">Pseudosporangium ferrugineum</name>
    <dbReference type="NCBI Taxonomy" id="439699"/>
    <lineage>
        <taxon>Bacteria</taxon>
        <taxon>Bacillati</taxon>
        <taxon>Actinomycetota</taxon>
        <taxon>Actinomycetes</taxon>
        <taxon>Micromonosporales</taxon>
        <taxon>Micromonosporaceae</taxon>
        <taxon>Pseudosporangium</taxon>
    </lineage>
</organism>
<reference evidence="2 3" key="1">
    <citation type="submission" date="2018-03" db="EMBL/GenBank/DDBJ databases">
        <title>Genomic Encyclopedia of Archaeal and Bacterial Type Strains, Phase II (KMG-II): from individual species to whole genera.</title>
        <authorList>
            <person name="Goeker M."/>
        </authorList>
    </citation>
    <scope>NUCLEOTIDE SEQUENCE [LARGE SCALE GENOMIC DNA]</scope>
    <source>
        <strain evidence="2 3">DSM 45348</strain>
    </source>
</reference>
<keyword evidence="3" id="KW-1185">Reference proteome</keyword>
<feature type="domain" description="NmrA-like" evidence="1">
    <location>
        <begin position="2"/>
        <end position="247"/>
    </location>
</feature>
<dbReference type="Gene3D" id="3.90.25.10">
    <property type="entry name" value="UDP-galactose 4-epimerase, domain 1"/>
    <property type="match status" value="1"/>
</dbReference>
<accession>A0A2T0S0Z9</accession>
<dbReference type="RefSeq" id="WP_106128644.1">
    <property type="nucleotide sequence ID" value="NZ_PVZG01000011.1"/>
</dbReference>
<sequence>MTIVVTGATGHLGRLAVESLIGRGVPAAEIVAIGRSVEKIQDLADRGVVVKQASYDEPDTLREAFAGADKLLFVSASEPGKRIQQHTNVIEAAKEAGIGKVVYTSIPRADTSPLILASEHRVTEQALTESGVPSVFVRNSWYLENYDLKGALEHGLYGAAGEGKISIATRADYAEAAAAAVLTDDEQRVYELGGEGVTLAELAAVVSQQSGREVAYTDLGPEKYTEFLVSVGVPEGFAAILADSDKHAAEGALHTGTEDIEKLLGRPVTPLAQAVAAALA</sequence>
<dbReference type="CDD" id="cd05269">
    <property type="entry name" value="TMR_SDR_a"/>
    <property type="match status" value="1"/>
</dbReference>
<proteinExistence type="predicted"/>
<dbReference type="AlphaFoldDB" id="A0A2T0S0Z9"/>